<dbReference type="InterPro" id="IPR000792">
    <property type="entry name" value="Tscrpt_reg_LuxR_C"/>
</dbReference>
<evidence type="ECO:0000313" key="3">
    <source>
        <dbReference type="Proteomes" id="UP000317881"/>
    </source>
</evidence>
<protein>
    <recommendedName>
        <fullName evidence="1">HTH luxR-type domain-containing protein</fullName>
    </recommendedName>
</protein>
<evidence type="ECO:0000313" key="2">
    <source>
        <dbReference type="EMBL" id="GEC02987.1"/>
    </source>
</evidence>
<dbReference type="GO" id="GO:0006355">
    <property type="term" value="P:regulation of DNA-templated transcription"/>
    <property type="evidence" value="ECO:0007669"/>
    <property type="project" value="InterPro"/>
</dbReference>
<dbReference type="Pfam" id="PF00196">
    <property type="entry name" value="GerE"/>
    <property type="match status" value="1"/>
</dbReference>
<gene>
    <name evidence="2" type="ORF">SSP24_06420</name>
</gene>
<dbReference type="InterPro" id="IPR036388">
    <property type="entry name" value="WH-like_DNA-bd_sf"/>
</dbReference>
<dbReference type="Gene3D" id="1.10.10.10">
    <property type="entry name" value="Winged helix-like DNA-binding domain superfamily/Winged helix DNA-binding domain"/>
    <property type="match status" value="1"/>
</dbReference>
<organism evidence="2 3">
    <name type="scientific">Streptomyces spinoverrucosus</name>
    <dbReference type="NCBI Taxonomy" id="284043"/>
    <lineage>
        <taxon>Bacteria</taxon>
        <taxon>Bacillati</taxon>
        <taxon>Actinomycetota</taxon>
        <taxon>Actinomycetes</taxon>
        <taxon>Kitasatosporales</taxon>
        <taxon>Streptomycetaceae</taxon>
        <taxon>Streptomyces</taxon>
    </lineage>
</organism>
<dbReference type="GO" id="GO:0003677">
    <property type="term" value="F:DNA binding"/>
    <property type="evidence" value="ECO:0007669"/>
    <property type="project" value="InterPro"/>
</dbReference>
<evidence type="ECO:0000259" key="1">
    <source>
        <dbReference type="SMART" id="SM00421"/>
    </source>
</evidence>
<feature type="domain" description="HTH luxR-type" evidence="1">
    <location>
        <begin position="87"/>
        <end position="144"/>
    </location>
</feature>
<comment type="caution">
    <text evidence="2">The sequence shown here is derived from an EMBL/GenBank/DDBJ whole genome shotgun (WGS) entry which is preliminary data.</text>
</comment>
<keyword evidence="3" id="KW-1185">Reference proteome</keyword>
<dbReference type="Proteomes" id="UP000317881">
    <property type="component" value="Unassembled WGS sequence"/>
</dbReference>
<dbReference type="SMART" id="SM00421">
    <property type="entry name" value="HTH_LUXR"/>
    <property type="match status" value="1"/>
</dbReference>
<reference evidence="2 3" key="1">
    <citation type="submission" date="2019-06" db="EMBL/GenBank/DDBJ databases">
        <title>Whole genome shotgun sequence of Streptomyces spinoverrucosus NBRC 14228.</title>
        <authorList>
            <person name="Hosoyama A."/>
            <person name="Uohara A."/>
            <person name="Ohji S."/>
            <person name="Ichikawa N."/>
        </authorList>
    </citation>
    <scope>NUCLEOTIDE SEQUENCE [LARGE SCALE GENOMIC DNA]</scope>
    <source>
        <strain evidence="2 3">NBRC 14228</strain>
    </source>
</reference>
<dbReference type="EMBL" id="BJND01000005">
    <property type="protein sequence ID" value="GEC02987.1"/>
    <property type="molecule type" value="Genomic_DNA"/>
</dbReference>
<accession>A0A4Y3V7Q2</accession>
<dbReference type="InterPro" id="IPR016032">
    <property type="entry name" value="Sig_transdc_resp-reg_C-effctor"/>
</dbReference>
<dbReference type="AlphaFoldDB" id="A0A4Y3V7Q2"/>
<name>A0A4Y3V7Q2_9ACTN</name>
<dbReference type="SUPFAM" id="SSF46894">
    <property type="entry name" value="C-terminal effector domain of the bipartite response regulators"/>
    <property type="match status" value="1"/>
</dbReference>
<sequence>MVTAALTDKAIAQIRRAALVRPRPPYPGQEWRPRTEAEQHLLREGYRLDRVRQVLLEEIGRLRQAASLTPRAEVIAAAARKAERLRDCPLTQGQLGVIAAAAAGESAEETAQRLCLSYDTIRSQRQRAVSRLDARNIAHAVALCTAAGWITAAQITGGVAP</sequence>
<proteinExistence type="predicted"/>